<feature type="compositionally biased region" description="Polar residues" evidence="1">
    <location>
        <begin position="1"/>
        <end position="12"/>
    </location>
</feature>
<dbReference type="EMBL" id="JAQMWT010000044">
    <property type="protein sequence ID" value="KAJ8612677.1"/>
    <property type="molecule type" value="Genomic_DNA"/>
</dbReference>
<dbReference type="AlphaFoldDB" id="A0AAD7UMY5"/>
<comment type="caution">
    <text evidence="2">The sequence shown here is derived from an EMBL/GenBank/DDBJ whole genome shotgun (WGS) entry which is preliminary data.</text>
</comment>
<protein>
    <submittedName>
        <fullName evidence="2">Uncharacterized protein</fullName>
    </submittedName>
</protein>
<keyword evidence="3" id="KW-1185">Reference proteome</keyword>
<evidence type="ECO:0000256" key="1">
    <source>
        <dbReference type="SAM" id="MobiDB-lite"/>
    </source>
</evidence>
<dbReference type="Proteomes" id="UP001230188">
    <property type="component" value="Unassembled WGS sequence"/>
</dbReference>
<sequence length="92" mass="10442">METNNGSNNGATSIEAGNILKNADRDPEKFEKARASRSITWQEDGLVEVCFKEELHYSLHSRDREIVRRQQMRAGCLDVDEPSDVRRCCAVS</sequence>
<gene>
    <name evidence="2" type="ORF">CTAYLR_002099</name>
</gene>
<feature type="region of interest" description="Disordered" evidence="1">
    <location>
        <begin position="1"/>
        <end position="28"/>
    </location>
</feature>
<organism evidence="2 3">
    <name type="scientific">Chrysophaeum taylorii</name>
    <dbReference type="NCBI Taxonomy" id="2483200"/>
    <lineage>
        <taxon>Eukaryota</taxon>
        <taxon>Sar</taxon>
        <taxon>Stramenopiles</taxon>
        <taxon>Ochrophyta</taxon>
        <taxon>Pelagophyceae</taxon>
        <taxon>Pelagomonadales</taxon>
        <taxon>Pelagomonadaceae</taxon>
        <taxon>Chrysophaeum</taxon>
    </lineage>
</organism>
<reference evidence="2" key="1">
    <citation type="submission" date="2023-01" db="EMBL/GenBank/DDBJ databases">
        <title>Metagenome sequencing of chrysophaentin producing Chrysophaeum taylorii.</title>
        <authorList>
            <person name="Davison J."/>
            <person name="Bewley C."/>
        </authorList>
    </citation>
    <scope>NUCLEOTIDE SEQUENCE</scope>
    <source>
        <strain evidence="2">NIES-1699</strain>
    </source>
</reference>
<name>A0AAD7UMY5_9STRA</name>
<proteinExistence type="predicted"/>
<accession>A0AAD7UMY5</accession>
<evidence type="ECO:0000313" key="3">
    <source>
        <dbReference type="Proteomes" id="UP001230188"/>
    </source>
</evidence>
<evidence type="ECO:0000313" key="2">
    <source>
        <dbReference type="EMBL" id="KAJ8612677.1"/>
    </source>
</evidence>